<reference evidence="4 5" key="1">
    <citation type="submission" date="2020-04" db="EMBL/GenBank/DDBJ databases">
        <title>Perkinsus olseni comparative genomics.</title>
        <authorList>
            <person name="Bogema D.R."/>
        </authorList>
    </citation>
    <scope>NUCLEOTIDE SEQUENCE [LARGE SCALE GENOMIC DNA]</scope>
    <source>
        <strain evidence="4">00978-12</strain>
    </source>
</reference>
<sequence>MPPRRRQVRDKCPTCGKFKGKGVPCRFCAARQAQATNTASQQPPTPSAPSSPPASSQPQLPHPQEPQTQDVPPSQQEAASPPPSPRPSSQAPSSPRPRRGANPSPQQQQQQPRDNQPATPDVADVRGVNDGSSATSGSRNIRDADSSPTTRSDIADVLFDDDPHERCPFGCSEYIEKAGAVAYHHFLRTRFPHLTAFGANADQYLKGYRHDFTERCSQYGVTVMACVRVTDKGLLLCTCRFHDKGSSKFYVHAPHNPHGTTPSPYSDQLTPAIFSPKPFRGMKAKYSSHTWQMRCVQGGFSGLSSFSLTTTPKWNIKSDIHANFESLYYLNRPDLRAFITTKYARDPLSVAPLRSLQHIPQPLPDQCVRALAGATYVSLQQSLEVLHSMKHTVSAMVRDLDEDDNDDANELQPQVVADGVQDGNHDELLIDDEAAQPPEPQQPEDRRRNVTWPLAYAIPQSLDSFGCRPCLVNAFNGKFLPLLWSLLRLVSVFPPLWKCLAAATPLNQDDEAQILATQHIKSYCAAFLPLGQMFHQGQPGRTRRQKPAAIQQLLRNRADTVHGLIPDQERDDACLHTSILLGRLLYTFPYTCVSYKRSRAAPVNADYVRQMLANPPHINAVGDCRVLCICTDAPVSTERRTAPPDHIIRCDESKWELVAMLQVDGTAASPWEHPEGERAAGGNARGRAAERNWSATCYLRNEGPHESWYKSSRRPAAVLPVDRPLEESLRSIYKSWGCLLYVRTGGGYRLNAKLRYLQYTGGQGYLICHEHNIPLTITPIFHGQQREKCCYTDENGNFVCNRVGKWSCSEPGCICALCNAHGKQLLEQATTNQQVFRVRSRPVNPNQPVLAQPPLWENGDELQNVDPLAALIEEQDDSDDDDDEPQVRDGLLMDPDFDIMQDGVLVEDDPIDQEPRMPATNAADIPVMQQSSSGVPGHILLNKHFGLLTRPGHANYVGSKQAAFFQRVTARFAGASIPLLYPEGMLFPSIFWKSMADGTVIGALPHCFWTNATACKKAGFADLAAHIKTRLMDPTLLTSTDPRVIQFYFDALFNLQLSRSDTRIILSRGWEHLSPDQSLYQTLQTEGRLPFGEADSRKRVNELAAEIAIEQPTYFYTHSCNQSEHFGVKPIFDWIESNYRGCSKEVRDGAVQASLIPMVRAWERAGTYLMNYIKDSPEQPLGPVKKLWWRWEFQTTRGNLPHIHALVWTGEDPESDAVRNRVAATLKHSFYDWHRFKDAGLVHDFNDVVALKTLASKLQEHSCEKAGYRCAKKRDSDGKLICRFPQRPASEVYSTKTIYVEHSDTALQLLRDCNLAEEGTRPGGNPGLMVTEELRARKHMYPAQRSERLSPFNDWIFAAAKSSDNLQICSPTFTARYLAKYAAGEEERARVFLKCGRSENEVSVTQDPLQNLKVTGAAIAASSDKVKEKRSTAVEGRTLALTESAFWIFEFKYVHLCSKYIHINTGYKQDRSAIMKRERQRVRPGAEDRKAVPKRMLRNGDQIQEVNEALLRLELAQCPWIDGFDKQDDFFPRVAVLSNPLPRYADRFLIHVILSLGRYETEVGVFDVANLRQAFYEARLIADPNQPTIEEKNSILRRYILEQLLYMPGGTVSFDRHLIHANNALHSLLIDGELQFFATPLVLRYQLVRVAVEAINTRKREAKKNFAEALHYLGTPINGLPPVDDLVHATPQNLLPWVPQLLQGDTQSLESYQEQQAALQMGIRAIDEFRSGQLAFVRAPILLGPPGSGKSFITAHWGAYALAKGLDTIVTSVASERAAALGGEHIHLVFSIPVSSDLAPRSLAERALTRLARDPVKMEWLRSIRVFIHEEIGTEGAETLDVQNKILQFLHKSPLPFGGVLVMGSGDPNQLPPIKETLIWTSPSVLTTMRLTMLQKFVRSSTDRDLQEVLTLFQKLQPTDQDIERIQDLIDQRCQFTDNWDHVPPEALQIFGRHKAEYGAIQRQLDRIMADPTIVKIVVESTDQYTLDGGHVWSPVAQPWVVKKMNRKLQTPQSITLYVGAVMRFTCNDIPSRRLFHQSQLCVVRELPVDGGSVGLWVAPPGRRIIPASEQEFARQGWVQLRVNKMFTIPERLERNMLVRREQYPIRHYIASTIHKIMGDTLGMVATQISVHDSTYKLWLKSQLYVIISRVREMNNIIFVGPKRDIMEAIKVLLVQSTQWDGYVRHLVGRLSSANAVLNFNGPPRILFHARPFRPRDTPIPNDYASYVYLLVSTKHPSYSYIGQTNRLAKRVDQHNEGAAAGFTSSAHLIPWGVLAYVVGFRESAYNQRNERDRQRVEHTWDATSRALNNQSPTPQQVLDSWDFAYRHYLSDDFPDLFLVQCGDL</sequence>
<dbReference type="Proteomes" id="UP000541610">
    <property type="component" value="Unassembled WGS sequence"/>
</dbReference>
<dbReference type="OrthoDB" id="10046327at2759"/>
<dbReference type="InterPro" id="IPR027417">
    <property type="entry name" value="P-loop_NTPase"/>
</dbReference>
<feature type="region of interest" description="Disordered" evidence="2">
    <location>
        <begin position="1"/>
        <end position="154"/>
    </location>
</feature>
<dbReference type="InterPro" id="IPR010285">
    <property type="entry name" value="DNA_helicase_pif1-like_DEAD"/>
</dbReference>
<comment type="catalytic activity">
    <reaction evidence="1">
        <text>ATP + H2O = ADP + phosphate + H(+)</text>
        <dbReference type="Rhea" id="RHEA:13065"/>
        <dbReference type="ChEBI" id="CHEBI:15377"/>
        <dbReference type="ChEBI" id="CHEBI:15378"/>
        <dbReference type="ChEBI" id="CHEBI:30616"/>
        <dbReference type="ChEBI" id="CHEBI:43474"/>
        <dbReference type="ChEBI" id="CHEBI:456216"/>
        <dbReference type="EC" id="5.6.2.3"/>
    </reaction>
</comment>
<dbReference type="GO" id="GO:0006281">
    <property type="term" value="P:DNA repair"/>
    <property type="evidence" value="ECO:0007669"/>
    <property type="project" value="UniProtKB-KW"/>
</dbReference>
<keyword evidence="1" id="KW-0547">Nucleotide-binding</keyword>
<dbReference type="SUPFAM" id="SSF52540">
    <property type="entry name" value="P-loop containing nucleoside triphosphate hydrolases"/>
    <property type="match status" value="2"/>
</dbReference>
<dbReference type="PROSITE" id="PS50164">
    <property type="entry name" value="GIY_YIG"/>
    <property type="match status" value="1"/>
</dbReference>
<keyword evidence="1" id="KW-0227">DNA damage</keyword>
<dbReference type="GO" id="GO:0006310">
    <property type="term" value="P:DNA recombination"/>
    <property type="evidence" value="ECO:0007669"/>
    <property type="project" value="UniProtKB-KW"/>
</dbReference>
<dbReference type="Gene3D" id="3.40.50.300">
    <property type="entry name" value="P-loop containing nucleotide triphosphate hydrolases"/>
    <property type="match status" value="1"/>
</dbReference>
<organism evidence="4 5">
    <name type="scientific">Perkinsus olseni</name>
    <name type="common">Perkinsus atlanticus</name>
    <dbReference type="NCBI Taxonomy" id="32597"/>
    <lineage>
        <taxon>Eukaryota</taxon>
        <taxon>Sar</taxon>
        <taxon>Alveolata</taxon>
        <taxon>Perkinsozoa</taxon>
        <taxon>Perkinsea</taxon>
        <taxon>Perkinsida</taxon>
        <taxon>Perkinsidae</taxon>
        <taxon>Perkinsus</taxon>
    </lineage>
</organism>
<evidence type="ECO:0000256" key="2">
    <source>
        <dbReference type="SAM" id="MobiDB-lite"/>
    </source>
</evidence>
<feature type="compositionally biased region" description="Polar residues" evidence="2">
    <location>
        <begin position="130"/>
        <end position="139"/>
    </location>
</feature>
<accession>A0A7J6NBK6</accession>
<dbReference type="PANTHER" id="PTHR48125">
    <property type="entry name" value="LP07818P1"/>
    <property type="match status" value="1"/>
</dbReference>
<comment type="similarity">
    <text evidence="1">Belongs to the helicase family.</text>
</comment>
<comment type="caution">
    <text evidence="4">The sequence shown here is derived from an EMBL/GenBank/DDBJ whole genome shotgun (WGS) entry which is preliminary data.</text>
</comment>
<dbReference type="InterPro" id="IPR035901">
    <property type="entry name" value="GIY-YIG_endonuc_sf"/>
</dbReference>
<comment type="cofactor">
    <cofactor evidence="1">
        <name>Mg(2+)</name>
        <dbReference type="ChEBI" id="CHEBI:18420"/>
    </cofactor>
</comment>
<dbReference type="Pfam" id="PF01541">
    <property type="entry name" value="GIY-YIG"/>
    <property type="match status" value="1"/>
</dbReference>
<evidence type="ECO:0000313" key="5">
    <source>
        <dbReference type="Proteomes" id="UP000541610"/>
    </source>
</evidence>
<dbReference type="GO" id="GO:0000723">
    <property type="term" value="P:telomere maintenance"/>
    <property type="evidence" value="ECO:0007669"/>
    <property type="project" value="InterPro"/>
</dbReference>
<dbReference type="Pfam" id="PF05970">
    <property type="entry name" value="PIF1"/>
    <property type="match status" value="1"/>
</dbReference>
<gene>
    <name evidence="4" type="ORF">FOZ60_012360</name>
</gene>
<protein>
    <recommendedName>
        <fullName evidence="1">ATP-dependent DNA helicase</fullName>
        <ecNumber evidence="1">5.6.2.3</ecNumber>
    </recommendedName>
</protein>
<dbReference type="Gene3D" id="3.40.1440.10">
    <property type="entry name" value="GIY-YIG endonuclease"/>
    <property type="match status" value="1"/>
</dbReference>
<dbReference type="GO" id="GO:0043139">
    <property type="term" value="F:5'-3' DNA helicase activity"/>
    <property type="evidence" value="ECO:0007669"/>
    <property type="project" value="UniProtKB-EC"/>
</dbReference>
<feature type="compositionally biased region" description="Pro residues" evidence="2">
    <location>
        <begin position="43"/>
        <end position="52"/>
    </location>
</feature>
<dbReference type="InterPro" id="IPR000305">
    <property type="entry name" value="GIY-YIG_endonuc"/>
</dbReference>
<dbReference type="GO" id="GO:0016787">
    <property type="term" value="F:hydrolase activity"/>
    <property type="evidence" value="ECO:0007669"/>
    <property type="project" value="UniProtKB-KW"/>
</dbReference>
<name>A0A7J6NBK6_PEROL</name>
<evidence type="ECO:0000256" key="1">
    <source>
        <dbReference type="RuleBase" id="RU363044"/>
    </source>
</evidence>
<dbReference type="GO" id="GO:0005524">
    <property type="term" value="F:ATP binding"/>
    <property type="evidence" value="ECO:0007669"/>
    <property type="project" value="UniProtKB-KW"/>
</dbReference>
<keyword evidence="1" id="KW-0234">DNA repair</keyword>
<keyword evidence="1" id="KW-0067">ATP-binding</keyword>
<keyword evidence="1" id="KW-0347">Helicase</keyword>
<dbReference type="EMBL" id="JABANP010000529">
    <property type="protein sequence ID" value="KAF4681268.1"/>
    <property type="molecule type" value="Genomic_DNA"/>
</dbReference>
<dbReference type="PANTHER" id="PTHR48125:SF12">
    <property type="entry name" value="AT HOOK TRANSCRIPTION FACTOR FAMILY-RELATED"/>
    <property type="match status" value="1"/>
</dbReference>
<evidence type="ECO:0000259" key="3">
    <source>
        <dbReference type="PROSITE" id="PS50164"/>
    </source>
</evidence>
<feature type="compositionally biased region" description="Low complexity" evidence="2">
    <location>
        <begin position="100"/>
        <end position="111"/>
    </location>
</feature>
<keyword evidence="1" id="KW-0233">DNA recombination</keyword>
<evidence type="ECO:0000313" key="4">
    <source>
        <dbReference type="EMBL" id="KAF4681268.1"/>
    </source>
</evidence>
<keyword evidence="1" id="KW-0378">Hydrolase</keyword>
<proteinExistence type="inferred from homology"/>
<feature type="domain" description="GIY-YIG" evidence="3">
    <location>
        <begin position="2224"/>
        <end position="2311"/>
    </location>
</feature>
<dbReference type="EC" id="5.6.2.3" evidence="1"/>